<dbReference type="InterPro" id="IPR009772">
    <property type="entry name" value="CDC123"/>
</dbReference>
<dbReference type="GO" id="GO:0051301">
    <property type="term" value="P:cell division"/>
    <property type="evidence" value="ECO:0007669"/>
    <property type="project" value="UniProtKB-KW"/>
</dbReference>
<dbReference type="Pfam" id="PF07065">
    <property type="entry name" value="D123"/>
    <property type="match status" value="1"/>
</dbReference>
<evidence type="ECO:0000313" key="3">
    <source>
        <dbReference type="EMBL" id="LAA06842.1"/>
    </source>
</evidence>
<evidence type="ECO:0000256" key="1">
    <source>
        <dbReference type="ARBA" id="ARBA00011047"/>
    </source>
</evidence>
<name>A0A2L2YFC9_PARTP</name>
<dbReference type="PANTHER" id="PTHR15323:SF6">
    <property type="entry name" value="CELL DIVISION CYCLE PROTEIN 123 HOMOLOG"/>
    <property type="match status" value="1"/>
</dbReference>
<dbReference type="OrthoDB" id="360540at2759"/>
<keyword evidence="3" id="KW-0132">Cell division</keyword>
<dbReference type="PANTHER" id="PTHR15323">
    <property type="entry name" value="D123 PROTEIN"/>
    <property type="match status" value="1"/>
</dbReference>
<evidence type="ECO:0000256" key="2">
    <source>
        <dbReference type="SAM" id="MobiDB-lite"/>
    </source>
</evidence>
<accession>A0A2L2YFC9</accession>
<reference evidence="3" key="1">
    <citation type="journal article" date="2016" name="Mol. Ecol. Resour.">
        <title>Evaluation of the impact of RNA preservation methods of spiders for de novo transcriptome assembly.</title>
        <authorList>
            <person name="Kono N."/>
            <person name="Nakamura H."/>
            <person name="Ito Y."/>
            <person name="Tomita M."/>
            <person name="Arakawa K."/>
        </authorList>
    </citation>
    <scope>NUCLEOTIDE SEQUENCE</scope>
    <source>
        <tissue evidence="3">Whole body</tissue>
    </source>
</reference>
<proteinExistence type="evidence at transcript level"/>
<feature type="compositionally biased region" description="Acidic residues" evidence="2">
    <location>
        <begin position="61"/>
        <end position="78"/>
    </location>
</feature>
<keyword evidence="3" id="KW-0131">Cell cycle</keyword>
<comment type="similarity">
    <text evidence="1">Belongs to the CDC123 family.</text>
</comment>
<protein>
    <submittedName>
        <fullName evidence="3">Cell division cycle protein 123-like protein</fullName>
    </submittedName>
</protein>
<feature type="region of interest" description="Disordered" evidence="2">
    <location>
        <begin position="56"/>
        <end position="80"/>
    </location>
</feature>
<dbReference type="EMBL" id="IAAA01028841">
    <property type="protein sequence ID" value="LAA06842.1"/>
    <property type="molecule type" value="mRNA"/>
</dbReference>
<sequence length="352" mass="40653">MKIEEVEQCSFQNWYNNFKNVSVKSIILPLPDDFIKYILADGIILPKSTNVSHVVSTNDSDLSDEEETWEEDTDEAEPEAPYFPEFDQSIENAIESLGGKVFPKLNWSSPKDASWMGFNYSCCCTSISDIYLLLKSSNFIIHDITQPYNLCDDFIQDQSLSEIEQKNIPLFLVLRKWIDIDTSGEFRCFVKENKLIGVCQREHSAFFEHISLHKAEILEDLVTFFTEKVQFKFPLPYYIYDVYRKKKGKVILIDFNPFGKVTDSLLFTWEELNSDLTSVDENDEYPEFRCVEDNYGVQPRTLSSYAVPTDIIDISTGEDSFKLVDLMKLKIETQNESSDDENNAESNGTQNE</sequence>
<dbReference type="GO" id="GO:0005737">
    <property type="term" value="C:cytoplasm"/>
    <property type="evidence" value="ECO:0007669"/>
    <property type="project" value="TreeGrafter"/>
</dbReference>
<organism evidence="3">
    <name type="scientific">Parasteatoda tepidariorum</name>
    <name type="common">Common house spider</name>
    <name type="synonym">Achaearanea tepidariorum</name>
    <dbReference type="NCBI Taxonomy" id="114398"/>
    <lineage>
        <taxon>Eukaryota</taxon>
        <taxon>Metazoa</taxon>
        <taxon>Ecdysozoa</taxon>
        <taxon>Arthropoda</taxon>
        <taxon>Chelicerata</taxon>
        <taxon>Arachnida</taxon>
        <taxon>Araneae</taxon>
        <taxon>Araneomorphae</taxon>
        <taxon>Entelegynae</taxon>
        <taxon>Araneoidea</taxon>
        <taxon>Theridiidae</taxon>
        <taxon>Parasteatoda</taxon>
    </lineage>
</organism>
<dbReference type="AlphaFoldDB" id="A0A2L2YFC9"/>